<accession>A0A2I4FNV5</accession>
<dbReference type="STRING" id="51240.A0A2I4FNV5"/>
<feature type="domain" description="Retrotransposon gag" evidence="1">
    <location>
        <begin position="79"/>
        <end position="129"/>
    </location>
</feature>
<keyword evidence="3" id="KW-1185">Reference proteome</keyword>
<feature type="domain" description="Retrotransposon Copia-like N-terminal" evidence="2">
    <location>
        <begin position="1"/>
        <end position="40"/>
    </location>
</feature>
<evidence type="ECO:0000259" key="2">
    <source>
        <dbReference type="Pfam" id="PF14244"/>
    </source>
</evidence>
<reference evidence="4" key="1">
    <citation type="submission" date="2025-08" db="UniProtKB">
        <authorList>
            <consortium name="RefSeq"/>
        </authorList>
    </citation>
    <scope>IDENTIFICATION</scope>
    <source>
        <tissue evidence="4">Leaves</tissue>
    </source>
</reference>
<dbReference type="Pfam" id="PF03732">
    <property type="entry name" value="Retrotrans_gag"/>
    <property type="match status" value="1"/>
</dbReference>
<proteinExistence type="predicted"/>
<dbReference type="KEGG" id="jre:109000797"/>
<dbReference type="GeneID" id="109000797"/>
<evidence type="ECO:0000313" key="3">
    <source>
        <dbReference type="Proteomes" id="UP000235220"/>
    </source>
</evidence>
<dbReference type="Gramene" id="Jr11_20000_p1">
    <property type="protein sequence ID" value="cds.Jr11_20000_p1"/>
    <property type="gene ID" value="Jr11_20000"/>
</dbReference>
<dbReference type="PANTHER" id="PTHR37610">
    <property type="entry name" value="CCHC-TYPE DOMAIN-CONTAINING PROTEIN"/>
    <property type="match status" value="1"/>
</dbReference>
<organism evidence="3 4">
    <name type="scientific">Juglans regia</name>
    <name type="common">English walnut</name>
    <dbReference type="NCBI Taxonomy" id="51240"/>
    <lineage>
        <taxon>Eukaryota</taxon>
        <taxon>Viridiplantae</taxon>
        <taxon>Streptophyta</taxon>
        <taxon>Embryophyta</taxon>
        <taxon>Tracheophyta</taxon>
        <taxon>Spermatophyta</taxon>
        <taxon>Magnoliopsida</taxon>
        <taxon>eudicotyledons</taxon>
        <taxon>Gunneridae</taxon>
        <taxon>Pentapetalae</taxon>
        <taxon>rosids</taxon>
        <taxon>fabids</taxon>
        <taxon>Fagales</taxon>
        <taxon>Juglandaceae</taxon>
        <taxon>Juglans</taxon>
    </lineage>
</organism>
<dbReference type="InterPro" id="IPR005162">
    <property type="entry name" value="Retrotrans_gag_dom"/>
</dbReference>
<name>A0A2I4FNV5_JUGRE</name>
<gene>
    <name evidence="4" type="primary">LOC109000797</name>
</gene>
<protein>
    <submittedName>
        <fullName evidence="4">Uncharacterized protein LOC109000797</fullName>
    </submittedName>
</protein>
<dbReference type="InterPro" id="IPR029472">
    <property type="entry name" value="Copia-like_N"/>
</dbReference>
<evidence type="ECO:0000313" key="4">
    <source>
        <dbReference type="RefSeq" id="XP_018833341.1"/>
    </source>
</evidence>
<dbReference type="RefSeq" id="XP_018833341.1">
    <property type="nucleotide sequence ID" value="XM_018977796.2"/>
</dbReference>
<dbReference type="OrthoDB" id="5544992at2759"/>
<dbReference type="Proteomes" id="UP000235220">
    <property type="component" value="Chromosome 3"/>
</dbReference>
<evidence type="ECO:0000259" key="1">
    <source>
        <dbReference type="Pfam" id="PF03732"/>
    </source>
</evidence>
<dbReference type="AlphaFoldDB" id="A0A2I4FNV5"/>
<dbReference type="PANTHER" id="PTHR37610:SF97">
    <property type="entry name" value="RETROTRANSPOSON GAG DOMAIN-CONTAINING PROTEIN"/>
    <property type="match status" value="1"/>
</dbReference>
<dbReference type="Pfam" id="PF14244">
    <property type="entry name" value="Retrotran_gag_3"/>
    <property type="match status" value="1"/>
</dbReference>
<sequence length="362" mass="40227">MLVTQLLTENNFHTWKRSMSMAISAKNKTAFVNGSLLRPAADSPCLDAWIRCNDMVISWLVNSLSPDIASTILFMHTAADIWKELHLRFAQSNRPRIFQLRKDLSALTQENHSVSVYYSQLKGFWDELSILKPLGACNCKPVCVCTATKSSLENQQEDYVLQFLMGLNDSYSQFRGQILLMEPFPTISKVFSLALQEEKQRGVSMSNTQHLSTSTALSTKVSAPVFMPKNGGKPFTRKDKVVCSHCGYNGHTVDKCYKIHGYPPNWKPAKAKNFSSGVVNQVSVSSLDTSSVDRAQLSTIQQQCQQLLASLQCTSDCKSVVNQPNFLQSAVNQAGLLPTPISDIQNYANLSGPTLLEDDWEG</sequence>